<keyword evidence="2" id="KW-1185">Reference proteome</keyword>
<evidence type="ECO:0000313" key="1">
    <source>
        <dbReference type="EMBL" id="TNN84774.1"/>
    </source>
</evidence>
<name>A0A4Z2J4F5_9TELE</name>
<protein>
    <submittedName>
        <fullName evidence="1">Uncharacterized protein</fullName>
    </submittedName>
</protein>
<dbReference type="EMBL" id="SRLO01000024">
    <property type="protein sequence ID" value="TNN84774.1"/>
    <property type="molecule type" value="Genomic_DNA"/>
</dbReference>
<accession>A0A4Z2J4F5</accession>
<organism evidence="1 2">
    <name type="scientific">Liparis tanakae</name>
    <name type="common">Tanaka's snailfish</name>
    <dbReference type="NCBI Taxonomy" id="230148"/>
    <lineage>
        <taxon>Eukaryota</taxon>
        <taxon>Metazoa</taxon>
        <taxon>Chordata</taxon>
        <taxon>Craniata</taxon>
        <taxon>Vertebrata</taxon>
        <taxon>Euteleostomi</taxon>
        <taxon>Actinopterygii</taxon>
        <taxon>Neopterygii</taxon>
        <taxon>Teleostei</taxon>
        <taxon>Neoteleostei</taxon>
        <taxon>Acanthomorphata</taxon>
        <taxon>Eupercaria</taxon>
        <taxon>Perciformes</taxon>
        <taxon>Cottioidei</taxon>
        <taxon>Cottales</taxon>
        <taxon>Liparidae</taxon>
        <taxon>Liparis</taxon>
    </lineage>
</organism>
<comment type="caution">
    <text evidence="1">The sequence shown here is derived from an EMBL/GenBank/DDBJ whole genome shotgun (WGS) entry which is preliminary data.</text>
</comment>
<dbReference type="Proteomes" id="UP000314294">
    <property type="component" value="Unassembled WGS sequence"/>
</dbReference>
<gene>
    <name evidence="1" type="ORF">EYF80_004819</name>
</gene>
<evidence type="ECO:0000313" key="2">
    <source>
        <dbReference type="Proteomes" id="UP000314294"/>
    </source>
</evidence>
<proteinExistence type="predicted"/>
<reference evidence="1 2" key="1">
    <citation type="submission" date="2019-03" db="EMBL/GenBank/DDBJ databases">
        <title>First draft genome of Liparis tanakae, snailfish: a comprehensive survey of snailfish specific genes.</title>
        <authorList>
            <person name="Kim W."/>
            <person name="Song I."/>
            <person name="Jeong J.-H."/>
            <person name="Kim D."/>
            <person name="Kim S."/>
            <person name="Ryu S."/>
            <person name="Song J.Y."/>
            <person name="Lee S.K."/>
        </authorList>
    </citation>
    <scope>NUCLEOTIDE SEQUENCE [LARGE SCALE GENOMIC DNA]</scope>
    <source>
        <tissue evidence="1">Muscle</tissue>
    </source>
</reference>
<sequence>MDSRRSRAVGSFVLRDGLVSSQHGSKEMRKMAALHFFTCAKRLPTSPFSLPSFASVSLRRHSWRRKPSLGPISLLCLTVATARRASILWRSMR</sequence>
<dbReference type="AlphaFoldDB" id="A0A4Z2J4F5"/>